<dbReference type="Pfam" id="PF03018">
    <property type="entry name" value="Dirigent"/>
    <property type="match status" value="1"/>
</dbReference>
<dbReference type="Proteomes" id="UP001418222">
    <property type="component" value="Unassembled WGS sequence"/>
</dbReference>
<comment type="similarity">
    <text evidence="1 4">Belongs to the plant dirigent protein family.</text>
</comment>
<feature type="signal peptide" evidence="4">
    <location>
        <begin position="1"/>
        <end position="19"/>
    </location>
</feature>
<organism evidence="5 6">
    <name type="scientific">Platanthera zijinensis</name>
    <dbReference type="NCBI Taxonomy" id="2320716"/>
    <lineage>
        <taxon>Eukaryota</taxon>
        <taxon>Viridiplantae</taxon>
        <taxon>Streptophyta</taxon>
        <taxon>Embryophyta</taxon>
        <taxon>Tracheophyta</taxon>
        <taxon>Spermatophyta</taxon>
        <taxon>Magnoliopsida</taxon>
        <taxon>Liliopsida</taxon>
        <taxon>Asparagales</taxon>
        <taxon>Orchidaceae</taxon>
        <taxon>Orchidoideae</taxon>
        <taxon>Orchideae</taxon>
        <taxon>Orchidinae</taxon>
        <taxon>Platanthera</taxon>
    </lineage>
</organism>
<dbReference type="EMBL" id="JBBWWQ010000019">
    <property type="protein sequence ID" value="KAK8918526.1"/>
    <property type="molecule type" value="Genomic_DNA"/>
</dbReference>
<comment type="function">
    <text evidence="4">Dirigent proteins impart stereoselectivity on the phenoxy radical-coupling reaction, yielding optically active lignans from two molecules of coniferyl alcohol in the biosynthesis of lignans, flavonolignans, and alkaloids and thus plays a central role in plant secondary metabolism.</text>
</comment>
<dbReference type="GO" id="GO:0048046">
    <property type="term" value="C:apoplast"/>
    <property type="evidence" value="ECO:0007669"/>
    <property type="project" value="UniProtKB-SubCell"/>
</dbReference>
<evidence type="ECO:0000313" key="5">
    <source>
        <dbReference type="EMBL" id="KAK8918526.1"/>
    </source>
</evidence>
<gene>
    <name evidence="5" type="ORF">KSP39_PZI021347</name>
</gene>
<dbReference type="InterPro" id="IPR004265">
    <property type="entry name" value="Dirigent"/>
</dbReference>
<keyword evidence="3 4" id="KW-0964">Secreted</keyword>
<comment type="caution">
    <text evidence="5">The sequence shown here is derived from an EMBL/GenBank/DDBJ whole genome shotgun (WGS) entry which is preliminary data.</text>
</comment>
<dbReference type="AlphaFoldDB" id="A0AAP0FVR0"/>
<dbReference type="PANTHER" id="PTHR21495">
    <property type="entry name" value="NUCLEOPORIN-RELATED"/>
    <property type="match status" value="1"/>
</dbReference>
<accession>A0AAP0FVR0</accession>
<proteinExistence type="inferred from homology"/>
<dbReference type="GO" id="GO:0009699">
    <property type="term" value="P:phenylpropanoid biosynthetic process"/>
    <property type="evidence" value="ECO:0007669"/>
    <property type="project" value="UniProtKB-ARBA"/>
</dbReference>
<evidence type="ECO:0000256" key="3">
    <source>
        <dbReference type="ARBA" id="ARBA00022525"/>
    </source>
</evidence>
<comment type="subunit">
    <text evidence="2 4">Homodimer.</text>
</comment>
<keyword evidence="4" id="KW-0732">Signal</keyword>
<evidence type="ECO:0000256" key="4">
    <source>
        <dbReference type="RuleBase" id="RU363099"/>
    </source>
</evidence>
<comment type="subcellular location">
    <subcellularLocation>
        <location evidence="4">Secreted</location>
        <location evidence="4">Extracellular space</location>
        <location evidence="4">Apoplast</location>
    </subcellularLocation>
</comment>
<protein>
    <recommendedName>
        <fullName evidence="4">Dirigent protein</fullName>
    </recommendedName>
</protein>
<evidence type="ECO:0000256" key="1">
    <source>
        <dbReference type="ARBA" id="ARBA00010746"/>
    </source>
</evidence>
<dbReference type="InterPro" id="IPR044859">
    <property type="entry name" value="Allene_oxi_cyc_Dirigent"/>
</dbReference>
<sequence>MATMKTILLIFVMAISTAAVISVHDNFFEKTKTSEKYTHIHLYVHIAFSGSNPSAVTVVHGPTNKTLEFGDITVVDNPITEGPELSSKLIGRDQGTYTGVSRDPESSKAVNLISVLLVFTDGAHKNNTIALTGRDPIFSVERELIVVGGTGAFRLARGYSIWKIYSLRHRLGELILTGEAVVTARTKS</sequence>
<name>A0AAP0FVR0_9ASPA</name>
<dbReference type="Gene3D" id="2.40.480.10">
    <property type="entry name" value="Allene oxide cyclase-like"/>
    <property type="match status" value="1"/>
</dbReference>
<keyword evidence="4" id="KW-0052">Apoplast</keyword>
<feature type="chain" id="PRO_5042665595" description="Dirigent protein" evidence="4">
    <location>
        <begin position="20"/>
        <end position="188"/>
    </location>
</feature>
<reference evidence="5 6" key="1">
    <citation type="journal article" date="2022" name="Nat. Plants">
        <title>Genomes of leafy and leafless Platanthera orchids illuminate the evolution of mycoheterotrophy.</title>
        <authorList>
            <person name="Li M.H."/>
            <person name="Liu K.W."/>
            <person name="Li Z."/>
            <person name="Lu H.C."/>
            <person name="Ye Q.L."/>
            <person name="Zhang D."/>
            <person name="Wang J.Y."/>
            <person name="Li Y.F."/>
            <person name="Zhong Z.M."/>
            <person name="Liu X."/>
            <person name="Yu X."/>
            <person name="Liu D.K."/>
            <person name="Tu X.D."/>
            <person name="Liu B."/>
            <person name="Hao Y."/>
            <person name="Liao X.Y."/>
            <person name="Jiang Y.T."/>
            <person name="Sun W.H."/>
            <person name="Chen J."/>
            <person name="Chen Y.Q."/>
            <person name="Ai Y."/>
            <person name="Zhai J.W."/>
            <person name="Wu S.S."/>
            <person name="Zhou Z."/>
            <person name="Hsiao Y.Y."/>
            <person name="Wu W.L."/>
            <person name="Chen Y.Y."/>
            <person name="Lin Y.F."/>
            <person name="Hsu J.L."/>
            <person name="Li C.Y."/>
            <person name="Wang Z.W."/>
            <person name="Zhao X."/>
            <person name="Zhong W.Y."/>
            <person name="Ma X.K."/>
            <person name="Ma L."/>
            <person name="Huang J."/>
            <person name="Chen G.Z."/>
            <person name="Huang M.Z."/>
            <person name="Huang L."/>
            <person name="Peng D.H."/>
            <person name="Luo Y.B."/>
            <person name="Zou S.Q."/>
            <person name="Chen S.P."/>
            <person name="Lan S."/>
            <person name="Tsai W.C."/>
            <person name="Van de Peer Y."/>
            <person name="Liu Z.J."/>
        </authorList>
    </citation>
    <scope>NUCLEOTIDE SEQUENCE [LARGE SCALE GENOMIC DNA]</scope>
    <source>
        <strain evidence="5">Lor287</strain>
    </source>
</reference>
<keyword evidence="6" id="KW-1185">Reference proteome</keyword>
<evidence type="ECO:0000256" key="2">
    <source>
        <dbReference type="ARBA" id="ARBA00011738"/>
    </source>
</evidence>
<evidence type="ECO:0000313" key="6">
    <source>
        <dbReference type="Proteomes" id="UP001418222"/>
    </source>
</evidence>